<dbReference type="CDD" id="cd06859">
    <property type="entry name" value="PX_SNX1_2_like"/>
    <property type="match status" value="1"/>
</dbReference>
<dbReference type="GO" id="GO:0005768">
    <property type="term" value="C:endosome"/>
    <property type="evidence" value="ECO:0007669"/>
    <property type="project" value="TreeGrafter"/>
</dbReference>
<feature type="region of interest" description="Disordered" evidence="1">
    <location>
        <begin position="409"/>
        <end position="449"/>
    </location>
</feature>
<dbReference type="GO" id="GO:0035091">
    <property type="term" value="F:phosphatidylinositol binding"/>
    <property type="evidence" value="ECO:0007669"/>
    <property type="project" value="InterPro"/>
</dbReference>
<dbReference type="AlphaFoldDB" id="A0A7S3JUY8"/>
<gene>
    <name evidence="3" type="ORF">ALAG00032_LOCUS6548</name>
</gene>
<dbReference type="SUPFAM" id="SSF64268">
    <property type="entry name" value="PX domain"/>
    <property type="match status" value="1"/>
</dbReference>
<name>A0A7S3JUY8_9STRA</name>
<reference evidence="3" key="1">
    <citation type="submission" date="2021-01" db="EMBL/GenBank/DDBJ databases">
        <authorList>
            <person name="Corre E."/>
            <person name="Pelletier E."/>
            <person name="Niang G."/>
            <person name="Scheremetjew M."/>
            <person name="Finn R."/>
            <person name="Kale V."/>
            <person name="Holt S."/>
            <person name="Cochrane G."/>
            <person name="Meng A."/>
            <person name="Brown T."/>
            <person name="Cohen L."/>
        </authorList>
    </citation>
    <scope>NUCLEOTIDE SEQUENCE</scope>
    <source>
        <strain evidence="3">CCMP1510</strain>
    </source>
</reference>
<accession>A0A7S3JUY8</accession>
<dbReference type="InterPro" id="IPR001683">
    <property type="entry name" value="PX_dom"/>
</dbReference>
<dbReference type="PROSITE" id="PS50195">
    <property type="entry name" value="PX"/>
    <property type="match status" value="1"/>
</dbReference>
<dbReference type="PANTHER" id="PTHR10555">
    <property type="entry name" value="SORTING NEXIN"/>
    <property type="match status" value="1"/>
</dbReference>
<evidence type="ECO:0000259" key="2">
    <source>
        <dbReference type="PROSITE" id="PS50195"/>
    </source>
</evidence>
<dbReference type="InterPro" id="IPR036871">
    <property type="entry name" value="PX_dom_sf"/>
</dbReference>
<dbReference type="CDD" id="cd07596">
    <property type="entry name" value="BAR_SNX"/>
    <property type="match status" value="1"/>
</dbReference>
<proteinExistence type="predicted"/>
<evidence type="ECO:0000256" key="1">
    <source>
        <dbReference type="SAM" id="MobiDB-lite"/>
    </source>
</evidence>
<sequence length="449" mass="49347">MGDDEFSSAGNESNEGRSLIITVSDPKKESEGINSYISYKVNTQTNLPEFNYGQFSVIRRYSDFIWLSEQLARDVPGAIVPPLPEKAVVGRFSAEFIESRRRLLEKFLNRLGAHDELSASKYFRLFLQADDGGLASAKAERKAEQIAVKKSGLSGISNWFDETMNSISISMGNSGSEKGGLGTKSPADEKIDEVVAYVNNLEVQMGNVAKHTTGLMKRNRDLANGLFEFGLSFTLLGQMETDPLSTALTKLGHTADQLSLLYTEQVAKETAKFEEPMYDYIRVLGAVKAALNARAKHKHALALACVDLDNKKALAAKLAGQPGKEERAALAEHAVEKAHADVAHARDAFERVSARVIREMERFKREKANDIRRVVLDYTAMQIEHNKRLENHWQALLPELEAIPNAPPAGFADDYAYSRPPPPIPPPPPRGADDHLGGSSADTPDLVGV</sequence>
<dbReference type="InterPro" id="IPR015404">
    <property type="entry name" value="Vps5_C"/>
</dbReference>
<dbReference type="Pfam" id="PF09325">
    <property type="entry name" value="Vps5"/>
    <property type="match status" value="1"/>
</dbReference>
<dbReference type="EMBL" id="HBIJ01009327">
    <property type="protein sequence ID" value="CAE0365804.1"/>
    <property type="molecule type" value="Transcribed_RNA"/>
</dbReference>
<organism evidence="3">
    <name type="scientific">Aureoumbra lagunensis</name>
    <dbReference type="NCBI Taxonomy" id="44058"/>
    <lineage>
        <taxon>Eukaryota</taxon>
        <taxon>Sar</taxon>
        <taxon>Stramenopiles</taxon>
        <taxon>Ochrophyta</taxon>
        <taxon>Pelagophyceae</taxon>
        <taxon>Pelagomonadales</taxon>
        <taxon>Aureoumbra</taxon>
    </lineage>
</organism>
<dbReference type="Gene3D" id="3.30.1520.10">
    <property type="entry name" value="Phox-like domain"/>
    <property type="match status" value="1"/>
</dbReference>
<evidence type="ECO:0000313" key="3">
    <source>
        <dbReference type="EMBL" id="CAE0365804.1"/>
    </source>
</evidence>
<feature type="compositionally biased region" description="Pro residues" evidence="1">
    <location>
        <begin position="419"/>
        <end position="430"/>
    </location>
</feature>
<dbReference type="InterPro" id="IPR027267">
    <property type="entry name" value="AH/BAR_dom_sf"/>
</dbReference>
<feature type="domain" description="PX" evidence="2">
    <location>
        <begin position="17"/>
        <end position="134"/>
    </location>
</feature>
<dbReference type="SUPFAM" id="SSF103657">
    <property type="entry name" value="BAR/IMD domain-like"/>
    <property type="match status" value="1"/>
</dbReference>
<dbReference type="PANTHER" id="PTHR10555:SF170">
    <property type="entry name" value="FI18122P1"/>
    <property type="match status" value="1"/>
</dbReference>
<dbReference type="Pfam" id="PF00787">
    <property type="entry name" value="PX"/>
    <property type="match status" value="1"/>
</dbReference>
<dbReference type="Gene3D" id="1.20.1270.60">
    <property type="entry name" value="Arfaptin homology (AH) domain/BAR domain"/>
    <property type="match status" value="1"/>
</dbReference>
<protein>
    <recommendedName>
        <fullName evidence="2">PX domain-containing protein</fullName>
    </recommendedName>
</protein>
<dbReference type="SMART" id="SM00312">
    <property type="entry name" value="PX"/>
    <property type="match status" value="1"/>
</dbReference>
<feature type="region of interest" description="Disordered" evidence="1">
    <location>
        <begin position="1"/>
        <end position="20"/>
    </location>
</feature>